<feature type="transmembrane region" description="Helical" evidence="1">
    <location>
        <begin position="257"/>
        <end position="280"/>
    </location>
</feature>
<organism evidence="3 4">
    <name type="scientific">Lojkania enalia</name>
    <dbReference type="NCBI Taxonomy" id="147567"/>
    <lineage>
        <taxon>Eukaryota</taxon>
        <taxon>Fungi</taxon>
        <taxon>Dikarya</taxon>
        <taxon>Ascomycota</taxon>
        <taxon>Pezizomycotina</taxon>
        <taxon>Dothideomycetes</taxon>
        <taxon>Pleosporomycetidae</taxon>
        <taxon>Pleosporales</taxon>
        <taxon>Pleosporales incertae sedis</taxon>
        <taxon>Lojkania</taxon>
    </lineage>
</organism>
<keyword evidence="1" id="KW-0472">Membrane</keyword>
<gene>
    <name evidence="3" type="ORF">CC78DRAFT_539906</name>
</gene>
<keyword evidence="1" id="KW-0812">Transmembrane</keyword>
<reference evidence="4" key="1">
    <citation type="journal article" date="2020" name="Stud. Mycol.">
        <title>101 Dothideomycetes genomes: A test case for predicting lifestyles and emergence of pathogens.</title>
        <authorList>
            <person name="Haridas S."/>
            <person name="Albert R."/>
            <person name="Binder M."/>
            <person name="Bloem J."/>
            <person name="LaButti K."/>
            <person name="Salamov A."/>
            <person name="Andreopoulos B."/>
            <person name="Baker S."/>
            <person name="Barry K."/>
            <person name="Bills G."/>
            <person name="Bluhm B."/>
            <person name="Cannon C."/>
            <person name="Castanera R."/>
            <person name="Culley D."/>
            <person name="Daum C."/>
            <person name="Ezra D."/>
            <person name="Gonzalez J."/>
            <person name="Henrissat B."/>
            <person name="Kuo A."/>
            <person name="Liang C."/>
            <person name="Lipzen A."/>
            <person name="Lutzoni F."/>
            <person name="Magnuson J."/>
            <person name="Mondo S."/>
            <person name="Nolan M."/>
            <person name="Ohm R."/>
            <person name="Pangilinan J."/>
            <person name="Park H.-J."/>
            <person name="Ramirez L."/>
            <person name="Alfaro M."/>
            <person name="Sun H."/>
            <person name="Tritt A."/>
            <person name="Yoshinaga Y."/>
            <person name="Zwiers L.-H."/>
            <person name="Turgeon B."/>
            <person name="Goodwin S."/>
            <person name="Spatafora J."/>
            <person name="Crous P."/>
            <person name="Grigoriev I."/>
        </authorList>
    </citation>
    <scope>NUCLEOTIDE SEQUENCE [LARGE SCALE GENOMIC DNA]</scope>
    <source>
        <strain evidence="4">CBS 304.66</strain>
    </source>
</reference>
<dbReference type="AlphaFoldDB" id="A0A9P4TPY4"/>
<keyword evidence="4" id="KW-1185">Reference proteome</keyword>
<feature type="transmembrane region" description="Helical" evidence="1">
    <location>
        <begin position="217"/>
        <end position="236"/>
    </location>
</feature>
<protein>
    <recommendedName>
        <fullName evidence="5">Extracellular membrane protein CFEM domain-containing protein</fullName>
    </recommendedName>
</protein>
<name>A0A9P4TPY4_9PLEO</name>
<evidence type="ECO:0000256" key="1">
    <source>
        <dbReference type="SAM" id="Phobius"/>
    </source>
</evidence>
<keyword evidence="2" id="KW-0732">Signal</keyword>
<feature type="transmembrane region" description="Helical" evidence="1">
    <location>
        <begin position="429"/>
        <end position="448"/>
    </location>
</feature>
<feature type="transmembrane region" description="Helical" evidence="1">
    <location>
        <begin position="364"/>
        <end position="384"/>
    </location>
</feature>
<evidence type="ECO:0008006" key="5">
    <source>
        <dbReference type="Google" id="ProtNLM"/>
    </source>
</evidence>
<dbReference type="OrthoDB" id="3525430at2759"/>
<feature type="signal peptide" evidence="2">
    <location>
        <begin position="1"/>
        <end position="19"/>
    </location>
</feature>
<evidence type="ECO:0000313" key="3">
    <source>
        <dbReference type="EMBL" id="KAF2269348.1"/>
    </source>
</evidence>
<feature type="transmembrane region" description="Helical" evidence="1">
    <location>
        <begin position="292"/>
        <end position="312"/>
    </location>
</feature>
<dbReference type="Proteomes" id="UP000800093">
    <property type="component" value="Unassembled WGS sequence"/>
</dbReference>
<feature type="chain" id="PRO_5040384736" description="Extracellular membrane protein CFEM domain-containing protein" evidence="2">
    <location>
        <begin position="20"/>
        <end position="488"/>
    </location>
</feature>
<sequence>MAFIIFTLFVSLLTSRVLGQYLHLRYNITKTESFNQFHFWDHVATFCASDIEALSKCPPVNSPTKLRNPAAIHFAQCFRDVFSAYFICADLSKHSDQNPIPDEFVPLNDFVVRSGCRFPDALETLRDACIFDAEEFGRSGCCNNGGSTNCAQQSLNLFTCEMQAAEQYIRCTNAQSSTKPPLNTSACVTDNAQKATWLPKDFLVFSGAPSCPKASKLLSTLAISNIIALFCAVLFNTHLWKTLFGKSKSWEYTEIKLNFLSMLWSIGVQISIPFIMGVILEKQGYTVNWIQQAFLWTVRPRAASIIAIAGFFNGSWMEHAINEMVADLLFAIPAVNFAVFAAIFPNKTRNPAKPDTYKVYHAGGIIMLIPGGILLLALIGGMILRCAPIRAFKYPLQDLWRLVSNPFRRYMGKQKLEKKTVNFQEFRSWYINFFILGIVLYIGGWMVWASFLKMAGDLYCPASLNKVAMVLWVYPILLNVVRAVVGML</sequence>
<keyword evidence="1" id="KW-1133">Transmembrane helix</keyword>
<feature type="transmembrane region" description="Helical" evidence="1">
    <location>
        <begin position="468"/>
        <end position="485"/>
    </location>
</feature>
<feature type="transmembrane region" description="Helical" evidence="1">
    <location>
        <begin position="324"/>
        <end position="344"/>
    </location>
</feature>
<evidence type="ECO:0000313" key="4">
    <source>
        <dbReference type="Proteomes" id="UP000800093"/>
    </source>
</evidence>
<evidence type="ECO:0000256" key="2">
    <source>
        <dbReference type="SAM" id="SignalP"/>
    </source>
</evidence>
<comment type="caution">
    <text evidence="3">The sequence shown here is derived from an EMBL/GenBank/DDBJ whole genome shotgun (WGS) entry which is preliminary data.</text>
</comment>
<accession>A0A9P4TPY4</accession>
<proteinExistence type="predicted"/>
<dbReference type="EMBL" id="ML986582">
    <property type="protein sequence ID" value="KAF2269348.1"/>
    <property type="molecule type" value="Genomic_DNA"/>
</dbReference>